<reference evidence="3" key="1">
    <citation type="submission" date="2021-06" db="EMBL/GenBank/DDBJ databases">
        <title>Comparative genomics, transcriptomics and evolutionary studies reveal genomic signatures of adaptation to plant cell wall in hemibiotrophic fungi.</title>
        <authorList>
            <consortium name="DOE Joint Genome Institute"/>
            <person name="Baroncelli R."/>
            <person name="Diaz J.F."/>
            <person name="Benocci T."/>
            <person name="Peng M."/>
            <person name="Battaglia E."/>
            <person name="Haridas S."/>
            <person name="Andreopoulos W."/>
            <person name="Labutti K."/>
            <person name="Pangilinan J."/>
            <person name="Floch G.L."/>
            <person name="Makela M.R."/>
            <person name="Henrissat B."/>
            <person name="Grigoriev I.V."/>
            <person name="Crouch J.A."/>
            <person name="De Vries R.P."/>
            <person name="Sukno S.A."/>
            <person name="Thon M.R."/>
        </authorList>
    </citation>
    <scope>NUCLEOTIDE SEQUENCE</scope>
    <source>
        <strain evidence="3">CBS 193.32</strain>
    </source>
</reference>
<proteinExistence type="predicted"/>
<keyword evidence="2" id="KW-0732">Signal</keyword>
<gene>
    <name evidence="3" type="ORF">BDP55DRAFT_129774</name>
</gene>
<name>A0AAJ0AY06_9PEZI</name>
<evidence type="ECO:0000313" key="4">
    <source>
        <dbReference type="Proteomes" id="UP001224890"/>
    </source>
</evidence>
<dbReference type="EMBL" id="JAHMHR010000002">
    <property type="protein sequence ID" value="KAK1700390.1"/>
    <property type="molecule type" value="Genomic_DNA"/>
</dbReference>
<sequence length="195" mass="21451">MAALLRLAVLPCTPSAPAVMTAAASQTEDLTKRLVCRLLRALSPFLTFSPTVAAAISHEPQFILLFAFRANRSSLMLLERAWHLQENSRGVAGIQEDRYPPIRLSVISTHLVLQARDQRVFGALGRTTRLLSLARASIRLVLTLQSTNNDDEKSEGPHVAPGEQTPDLMDVGEQPSRLVIVLIKRPPGEKTFQIP</sequence>
<comment type="caution">
    <text evidence="3">The sequence shown here is derived from an EMBL/GenBank/DDBJ whole genome shotgun (WGS) entry which is preliminary data.</text>
</comment>
<dbReference type="GeneID" id="85450024"/>
<evidence type="ECO:0000313" key="3">
    <source>
        <dbReference type="EMBL" id="KAK1700390.1"/>
    </source>
</evidence>
<protein>
    <recommendedName>
        <fullName evidence="5">Secreted protein</fullName>
    </recommendedName>
</protein>
<accession>A0AAJ0AY06</accession>
<dbReference type="Proteomes" id="UP001224890">
    <property type="component" value="Unassembled WGS sequence"/>
</dbReference>
<feature type="region of interest" description="Disordered" evidence="1">
    <location>
        <begin position="148"/>
        <end position="170"/>
    </location>
</feature>
<evidence type="ECO:0000256" key="1">
    <source>
        <dbReference type="SAM" id="MobiDB-lite"/>
    </source>
</evidence>
<dbReference type="AlphaFoldDB" id="A0AAJ0AY06"/>
<keyword evidence="4" id="KW-1185">Reference proteome</keyword>
<feature type="signal peptide" evidence="2">
    <location>
        <begin position="1"/>
        <end position="18"/>
    </location>
</feature>
<feature type="chain" id="PRO_5042585555" description="Secreted protein" evidence="2">
    <location>
        <begin position="19"/>
        <end position="195"/>
    </location>
</feature>
<dbReference type="RefSeq" id="XP_060436147.1">
    <property type="nucleotide sequence ID" value="XM_060565498.1"/>
</dbReference>
<organism evidence="3 4">
    <name type="scientific">Colletotrichum godetiae</name>
    <dbReference type="NCBI Taxonomy" id="1209918"/>
    <lineage>
        <taxon>Eukaryota</taxon>
        <taxon>Fungi</taxon>
        <taxon>Dikarya</taxon>
        <taxon>Ascomycota</taxon>
        <taxon>Pezizomycotina</taxon>
        <taxon>Sordariomycetes</taxon>
        <taxon>Hypocreomycetidae</taxon>
        <taxon>Glomerellales</taxon>
        <taxon>Glomerellaceae</taxon>
        <taxon>Colletotrichum</taxon>
        <taxon>Colletotrichum acutatum species complex</taxon>
    </lineage>
</organism>
<evidence type="ECO:0008006" key="5">
    <source>
        <dbReference type="Google" id="ProtNLM"/>
    </source>
</evidence>
<evidence type="ECO:0000256" key="2">
    <source>
        <dbReference type="SAM" id="SignalP"/>
    </source>
</evidence>